<evidence type="ECO:0000313" key="2">
    <source>
        <dbReference type="Proteomes" id="UP001138894"/>
    </source>
</evidence>
<dbReference type="AlphaFoldDB" id="A0A9X1JPY9"/>
<sequence>MNRYFYLLLILLTLSCNNERVLQLPEIENAEITKVLDVSPAYIFYDETQPDSTLLNRKNLISTTNWLVNVDKRLTLRQAIPHIKFLQDKKRNAEIHMNENAKNYFTCNDTSIGNLGFVEFTDVDFITNINSYENNQNIDNEIRTVYIHFFSNDVFSITELFGGKQTKEETMALKPYFNKDYFDSYRENKNKITLSFDKRLSFQSYINLKHKVLMFTNEMSEISNDEIIY</sequence>
<proteinExistence type="predicted"/>
<protein>
    <recommendedName>
        <fullName evidence="3">Lipoprotein</fullName>
    </recommendedName>
</protein>
<keyword evidence="2" id="KW-1185">Reference proteome</keyword>
<evidence type="ECO:0000313" key="1">
    <source>
        <dbReference type="EMBL" id="MBV7268418.1"/>
    </source>
</evidence>
<reference evidence="1" key="1">
    <citation type="submission" date="2021-04" db="EMBL/GenBank/DDBJ databases">
        <authorList>
            <person name="Pira H."/>
            <person name="Risdian C."/>
            <person name="Wink J."/>
        </authorList>
    </citation>
    <scope>NUCLEOTIDE SEQUENCE</scope>
    <source>
        <strain evidence="1">WHY3</strain>
    </source>
</reference>
<dbReference type="EMBL" id="JAGSPD010000003">
    <property type="protein sequence ID" value="MBV7268418.1"/>
    <property type="molecule type" value="Genomic_DNA"/>
</dbReference>
<dbReference type="Proteomes" id="UP001138894">
    <property type="component" value="Unassembled WGS sequence"/>
</dbReference>
<evidence type="ECO:0008006" key="3">
    <source>
        <dbReference type="Google" id="ProtNLM"/>
    </source>
</evidence>
<comment type="caution">
    <text evidence="1">The sequence shown here is derived from an EMBL/GenBank/DDBJ whole genome shotgun (WGS) entry which is preliminary data.</text>
</comment>
<gene>
    <name evidence="1" type="ORF">KCG49_04315</name>
</gene>
<dbReference type="PROSITE" id="PS51257">
    <property type="entry name" value="PROKAR_LIPOPROTEIN"/>
    <property type="match status" value="1"/>
</dbReference>
<dbReference type="RefSeq" id="WP_218544973.1">
    <property type="nucleotide sequence ID" value="NZ_JAGSPD010000003.1"/>
</dbReference>
<name>A0A9X1JPY9_9FLAO</name>
<organism evidence="1 2">
    <name type="scientific">Winogradskyella luteola</name>
    <dbReference type="NCBI Taxonomy" id="2828330"/>
    <lineage>
        <taxon>Bacteria</taxon>
        <taxon>Pseudomonadati</taxon>
        <taxon>Bacteroidota</taxon>
        <taxon>Flavobacteriia</taxon>
        <taxon>Flavobacteriales</taxon>
        <taxon>Flavobacteriaceae</taxon>
        <taxon>Winogradskyella</taxon>
    </lineage>
</organism>
<accession>A0A9X1JPY9</accession>